<evidence type="ECO:0000313" key="9">
    <source>
        <dbReference type="Proteomes" id="UP000398389"/>
    </source>
</evidence>
<evidence type="ECO:0000256" key="2">
    <source>
        <dbReference type="ARBA" id="ARBA00009154"/>
    </source>
</evidence>
<dbReference type="InterPro" id="IPR007146">
    <property type="entry name" value="Sas10/Utp3/C1D"/>
</dbReference>
<dbReference type="GO" id="GO:0003723">
    <property type="term" value="F:RNA binding"/>
    <property type="evidence" value="ECO:0007669"/>
    <property type="project" value="UniProtKB-UniRule"/>
</dbReference>
<dbReference type="GO" id="GO:0010468">
    <property type="term" value="P:regulation of gene expression"/>
    <property type="evidence" value="ECO:0007669"/>
    <property type="project" value="TreeGrafter"/>
</dbReference>
<dbReference type="AlphaFoldDB" id="A0A5E8BUW4"/>
<dbReference type="GO" id="GO:0003677">
    <property type="term" value="F:DNA binding"/>
    <property type="evidence" value="ECO:0007669"/>
    <property type="project" value="TreeGrafter"/>
</dbReference>
<keyword evidence="4 6" id="KW-0694">RNA-binding</keyword>
<evidence type="ECO:0000256" key="1">
    <source>
        <dbReference type="ARBA" id="ARBA00004123"/>
    </source>
</evidence>
<dbReference type="Proteomes" id="UP000398389">
    <property type="component" value="Unassembled WGS sequence"/>
</dbReference>
<dbReference type="PANTHER" id="PTHR15341">
    <property type="entry name" value="SUN-COR STEROID HORMONE RECEPTOR CO-REPRESSOR"/>
    <property type="match status" value="1"/>
</dbReference>
<evidence type="ECO:0000313" key="8">
    <source>
        <dbReference type="EMBL" id="VVT54459.1"/>
    </source>
</evidence>
<feature type="compositionally biased region" description="Polar residues" evidence="7">
    <location>
        <begin position="149"/>
        <end position="159"/>
    </location>
</feature>
<dbReference type="RefSeq" id="XP_031854692.1">
    <property type="nucleotide sequence ID" value="XM_031998801.1"/>
</dbReference>
<evidence type="ECO:0000256" key="5">
    <source>
        <dbReference type="ARBA" id="ARBA00023242"/>
    </source>
</evidence>
<dbReference type="InterPro" id="IPR011082">
    <property type="entry name" value="Exosome-assoc_fac/DNA_repair"/>
</dbReference>
<feature type="compositionally biased region" description="Polar residues" evidence="7">
    <location>
        <begin position="97"/>
        <end position="107"/>
    </location>
</feature>
<keyword evidence="9" id="KW-1185">Reference proteome</keyword>
<evidence type="ECO:0000256" key="4">
    <source>
        <dbReference type="ARBA" id="ARBA00022884"/>
    </source>
</evidence>
<keyword evidence="3 6" id="KW-0698">rRNA processing</keyword>
<organism evidence="8 9">
    <name type="scientific">Magnusiomyces paraingens</name>
    <dbReference type="NCBI Taxonomy" id="2606893"/>
    <lineage>
        <taxon>Eukaryota</taxon>
        <taxon>Fungi</taxon>
        <taxon>Dikarya</taxon>
        <taxon>Ascomycota</taxon>
        <taxon>Saccharomycotina</taxon>
        <taxon>Dipodascomycetes</taxon>
        <taxon>Dipodascales</taxon>
        <taxon>Dipodascaceae</taxon>
        <taxon>Magnusiomyces</taxon>
    </lineage>
</organism>
<evidence type="ECO:0000256" key="3">
    <source>
        <dbReference type="ARBA" id="ARBA00022552"/>
    </source>
</evidence>
<evidence type="ECO:0000256" key="6">
    <source>
        <dbReference type="RuleBase" id="RU368003"/>
    </source>
</evidence>
<keyword evidence="5 6" id="KW-0539">Nucleus</keyword>
<accession>A0A5E8BUW4</accession>
<feature type="compositionally biased region" description="Basic and acidic residues" evidence="7">
    <location>
        <begin position="108"/>
        <end position="117"/>
    </location>
</feature>
<name>A0A5E8BUW4_9ASCO</name>
<dbReference type="GeneID" id="43582901"/>
<gene>
    <name evidence="8" type="ORF">SAPINGB_P004086</name>
</gene>
<dbReference type="EMBL" id="CABVLU010000003">
    <property type="protein sequence ID" value="VVT54459.1"/>
    <property type="molecule type" value="Genomic_DNA"/>
</dbReference>
<evidence type="ECO:0000256" key="7">
    <source>
        <dbReference type="SAM" id="MobiDB-lite"/>
    </source>
</evidence>
<dbReference type="Pfam" id="PF04000">
    <property type="entry name" value="Sas10_Utp3"/>
    <property type="match status" value="1"/>
</dbReference>
<comment type="similarity">
    <text evidence="2 6">Belongs to the C1D family.</text>
</comment>
<dbReference type="GO" id="GO:0000460">
    <property type="term" value="P:maturation of 5.8S rRNA"/>
    <property type="evidence" value="ECO:0007669"/>
    <property type="project" value="TreeGrafter"/>
</dbReference>
<comment type="function">
    <text evidence="6">Required for exosome-dependent processing of pre-rRNA and small nucleolar RNA (snRNA) precursors. Involved in processing of 35S pre-rRNA at the A0, A1 and A2 sites.</text>
</comment>
<proteinExistence type="inferred from homology"/>
<dbReference type="OrthoDB" id="1421013at2759"/>
<feature type="region of interest" description="Disordered" evidence="7">
    <location>
        <begin position="89"/>
        <end position="159"/>
    </location>
</feature>
<reference evidence="8 9" key="1">
    <citation type="submission" date="2019-09" db="EMBL/GenBank/DDBJ databases">
        <authorList>
            <person name="Brejova B."/>
        </authorList>
    </citation>
    <scope>NUCLEOTIDE SEQUENCE [LARGE SCALE GENOMIC DNA]</scope>
</reference>
<dbReference type="GO" id="GO:0000178">
    <property type="term" value="C:exosome (RNase complex)"/>
    <property type="evidence" value="ECO:0007669"/>
    <property type="project" value="TreeGrafter"/>
</dbReference>
<feature type="compositionally biased region" description="Polar residues" evidence="7">
    <location>
        <begin position="126"/>
        <end position="142"/>
    </location>
</feature>
<protein>
    <recommendedName>
        <fullName evidence="6">Exosome complex protein</fullName>
    </recommendedName>
</protein>
<dbReference type="GO" id="GO:0005730">
    <property type="term" value="C:nucleolus"/>
    <property type="evidence" value="ECO:0007669"/>
    <property type="project" value="TreeGrafter"/>
</dbReference>
<sequence>MESVPQVQKIVDGLGTQVDALKPLLEDLLTEDVEDLSPLDQANHYAAITYALDAVIFAYLKSIGADPKNHPISTELQRVKATMTRLAAAKNKPGEGLSTSSIPSTEPSRPRIDKEAAARFVKHSLGTGSSGATTNKNNSDAQATEFLKQMSQSIASKKK</sequence>
<comment type="subcellular location">
    <subcellularLocation>
        <location evidence="1 6">Nucleus</location>
    </subcellularLocation>
</comment>
<dbReference type="PANTHER" id="PTHR15341:SF3">
    <property type="entry name" value="NUCLEAR NUCLEIC ACID-BINDING PROTEIN C1D"/>
    <property type="match status" value="1"/>
</dbReference>